<sequence length="92" mass="11037">MLDFVRLDFLPLRFVGVFSILLDLWHGVSPYHHQWKTDFKLDCRDNFDQKRRHRQLVRRLGSIFDGGQRFRCILCFYLPISLCNSIQCALFS</sequence>
<dbReference type="Proteomes" id="UP000290289">
    <property type="component" value="Chromosome 17"/>
</dbReference>
<keyword evidence="2" id="KW-1185">Reference proteome</keyword>
<dbReference type="AlphaFoldDB" id="A0A498HFV0"/>
<gene>
    <name evidence="1" type="ORF">DVH24_028354</name>
</gene>
<evidence type="ECO:0000313" key="2">
    <source>
        <dbReference type="Proteomes" id="UP000290289"/>
    </source>
</evidence>
<accession>A0A498HFV0</accession>
<proteinExistence type="predicted"/>
<comment type="caution">
    <text evidence="1">The sequence shown here is derived from an EMBL/GenBank/DDBJ whole genome shotgun (WGS) entry which is preliminary data.</text>
</comment>
<organism evidence="1 2">
    <name type="scientific">Malus domestica</name>
    <name type="common">Apple</name>
    <name type="synonym">Pyrus malus</name>
    <dbReference type="NCBI Taxonomy" id="3750"/>
    <lineage>
        <taxon>Eukaryota</taxon>
        <taxon>Viridiplantae</taxon>
        <taxon>Streptophyta</taxon>
        <taxon>Embryophyta</taxon>
        <taxon>Tracheophyta</taxon>
        <taxon>Spermatophyta</taxon>
        <taxon>Magnoliopsida</taxon>
        <taxon>eudicotyledons</taxon>
        <taxon>Gunneridae</taxon>
        <taxon>Pentapetalae</taxon>
        <taxon>rosids</taxon>
        <taxon>fabids</taxon>
        <taxon>Rosales</taxon>
        <taxon>Rosaceae</taxon>
        <taxon>Amygdaloideae</taxon>
        <taxon>Maleae</taxon>
        <taxon>Malus</taxon>
    </lineage>
</organism>
<reference evidence="1 2" key="1">
    <citation type="submission" date="2018-10" db="EMBL/GenBank/DDBJ databases">
        <title>A high-quality apple genome assembly.</title>
        <authorList>
            <person name="Hu J."/>
        </authorList>
    </citation>
    <scope>NUCLEOTIDE SEQUENCE [LARGE SCALE GENOMIC DNA]</scope>
    <source>
        <strain evidence="2">cv. HFTH1</strain>
        <tissue evidence="1">Young leaf</tissue>
    </source>
</reference>
<protein>
    <submittedName>
        <fullName evidence="1">Uncharacterized protein</fullName>
    </submittedName>
</protein>
<name>A0A498HFV0_MALDO</name>
<evidence type="ECO:0000313" key="1">
    <source>
        <dbReference type="EMBL" id="RXH68207.1"/>
    </source>
</evidence>
<dbReference type="EMBL" id="RDQH01000343">
    <property type="protein sequence ID" value="RXH68207.1"/>
    <property type="molecule type" value="Genomic_DNA"/>
</dbReference>